<dbReference type="OrthoDB" id="6868042at2"/>
<organism evidence="1 2">
    <name type="scientific">Pseudomonas chlororaphis</name>
    <dbReference type="NCBI Taxonomy" id="587753"/>
    <lineage>
        <taxon>Bacteria</taxon>
        <taxon>Pseudomonadati</taxon>
        <taxon>Pseudomonadota</taxon>
        <taxon>Gammaproteobacteria</taxon>
        <taxon>Pseudomonadales</taxon>
        <taxon>Pseudomonadaceae</taxon>
        <taxon>Pseudomonas</taxon>
    </lineage>
</organism>
<dbReference type="Proteomes" id="UP000032748">
    <property type="component" value="Chromosome"/>
</dbReference>
<reference evidence="1 2" key="1">
    <citation type="journal article" date="2015" name="Mol. Plant Microbe Interact.">
        <title>Comparative Genomic Analysis of Pseudomonas chlororaphis PCL1606 Reveals New Insight into Antifungal Compounds Involved in Biocontrol.</title>
        <authorList>
            <person name="Calderon C.E."/>
            <person name="Ramos C."/>
            <person name="de Vicente A."/>
            <person name="Cazorla F.M."/>
        </authorList>
    </citation>
    <scope>NUCLEOTIDE SEQUENCE [LARGE SCALE GENOMIC DNA]</scope>
    <source>
        <strain evidence="1 2">PCL1606</strain>
    </source>
</reference>
<dbReference type="RefSeq" id="WP_044460560.1">
    <property type="nucleotide sequence ID" value="NZ_CP011110.1"/>
</dbReference>
<dbReference type="Gene3D" id="3.90.1720.10">
    <property type="entry name" value="endopeptidase domain like (from Nostoc punctiforme)"/>
    <property type="match status" value="1"/>
</dbReference>
<evidence type="ECO:0000313" key="1">
    <source>
        <dbReference type="EMBL" id="AKA27336.1"/>
    </source>
</evidence>
<name>A0A0D5Y7Q0_9PSED</name>
<dbReference type="EMBL" id="CP011110">
    <property type="protein sequence ID" value="AKA27336.1"/>
    <property type="molecule type" value="Genomic_DNA"/>
</dbReference>
<gene>
    <name evidence="1" type="ORF">PCL1606_58910</name>
</gene>
<accession>A0A0D5Y7Q0</accession>
<protein>
    <submittedName>
        <fullName evidence="1">Uncharacterized protein</fullName>
    </submittedName>
</protein>
<dbReference type="KEGG" id="pcz:PCL1606_58910"/>
<proteinExistence type="predicted"/>
<sequence>MQPGDIVFSVAQVDDKLSTSIPRAFIRAGQWIKAKMFGDGSPNVPVVHAAIAISDTCVIESVGSGIQVTDLSTEAVKRSAMVYSCADEDLARAATVAAEQFNGDVGSAQISGRYSVWNAALSVFKRTPFTSDLQARINESVAIGNVSFCSQFVANSYEVGNLYYNANLLPPPPAVFDTRPTAMTPWDLASSCDSDGKFYFAGFWQDGIEVRL</sequence>
<dbReference type="AlphaFoldDB" id="A0A0D5Y7Q0"/>
<evidence type="ECO:0000313" key="2">
    <source>
        <dbReference type="Proteomes" id="UP000032748"/>
    </source>
</evidence>
<dbReference type="PATRIC" id="fig|587753.10.peg.5872"/>